<dbReference type="InterPro" id="IPR036388">
    <property type="entry name" value="WH-like_DNA-bd_sf"/>
</dbReference>
<evidence type="ECO:0000256" key="4">
    <source>
        <dbReference type="ARBA" id="ARBA00023163"/>
    </source>
</evidence>
<protein>
    <submittedName>
        <fullName evidence="6">LysR family transcriptional regulator</fullName>
    </submittedName>
</protein>
<keyword evidence="7" id="KW-1185">Reference proteome</keyword>
<keyword evidence="4" id="KW-0804">Transcription</keyword>
<dbReference type="PANTHER" id="PTHR30537:SF3">
    <property type="entry name" value="TRANSCRIPTIONAL REGULATORY PROTEIN"/>
    <property type="match status" value="1"/>
</dbReference>
<dbReference type="InterPro" id="IPR036390">
    <property type="entry name" value="WH_DNA-bd_sf"/>
</dbReference>
<gene>
    <name evidence="6" type="ORF">ACFMB1_11505</name>
</gene>
<feature type="domain" description="HTH lysR-type" evidence="5">
    <location>
        <begin position="2"/>
        <end position="59"/>
    </location>
</feature>
<dbReference type="Gene3D" id="1.10.10.10">
    <property type="entry name" value="Winged helix-like DNA-binding domain superfamily/Winged helix DNA-binding domain"/>
    <property type="match status" value="1"/>
</dbReference>
<keyword evidence="2" id="KW-0805">Transcription regulation</keyword>
<sequence>MIQWDDFRFFIAAARSGSFSDAAPLTGADVATVSRRVARLETALKATLFVRSTTGLKLTAIGRNVLGDCERIEALVSRLHEPVSQQLVAGTVRVSVSEGFGSAILAPVIPALIEDNPALSIELAAHSGFLSPSIREVDIAVTLSAPVDSRLIVEPFTSYRLGLYSSSAYLERNGRPRKIDDLPGHRIVGYVDDLLYAPELRYLDEIHPGLKPSLASTSINAQREMIHHGGGIGVLPNFLASGLTRLFPQKIALERRFWIATHRDVADTARIRHVKKWMREIVEASASTLA</sequence>
<accession>A0ABW1KZN5</accession>
<keyword evidence="3" id="KW-0238">DNA-binding</keyword>
<evidence type="ECO:0000313" key="6">
    <source>
        <dbReference type="EMBL" id="MFC6036173.1"/>
    </source>
</evidence>
<comment type="similarity">
    <text evidence="1">Belongs to the LysR transcriptional regulatory family.</text>
</comment>
<evidence type="ECO:0000313" key="7">
    <source>
        <dbReference type="Proteomes" id="UP001596116"/>
    </source>
</evidence>
<dbReference type="InterPro" id="IPR000847">
    <property type="entry name" value="LysR_HTH_N"/>
</dbReference>
<dbReference type="Pfam" id="PF03466">
    <property type="entry name" value="LysR_substrate"/>
    <property type="match status" value="1"/>
</dbReference>
<dbReference type="SUPFAM" id="SSF53850">
    <property type="entry name" value="Periplasmic binding protein-like II"/>
    <property type="match status" value="1"/>
</dbReference>
<dbReference type="EMBL" id="JBHPON010000002">
    <property type="protein sequence ID" value="MFC6036173.1"/>
    <property type="molecule type" value="Genomic_DNA"/>
</dbReference>
<dbReference type="RefSeq" id="WP_379882596.1">
    <property type="nucleotide sequence ID" value="NZ_JBHPON010000002.1"/>
</dbReference>
<dbReference type="PANTHER" id="PTHR30537">
    <property type="entry name" value="HTH-TYPE TRANSCRIPTIONAL REGULATOR"/>
    <property type="match status" value="1"/>
</dbReference>
<proteinExistence type="inferred from homology"/>
<dbReference type="SUPFAM" id="SSF46785">
    <property type="entry name" value="Winged helix' DNA-binding domain"/>
    <property type="match status" value="1"/>
</dbReference>
<name>A0ABW1KZN5_9PROT</name>
<evidence type="ECO:0000256" key="1">
    <source>
        <dbReference type="ARBA" id="ARBA00009437"/>
    </source>
</evidence>
<organism evidence="6 7">
    <name type="scientific">Hyphococcus aureus</name>
    <dbReference type="NCBI Taxonomy" id="2666033"/>
    <lineage>
        <taxon>Bacteria</taxon>
        <taxon>Pseudomonadati</taxon>
        <taxon>Pseudomonadota</taxon>
        <taxon>Alphaproteobacteria</taxon>
        <taxon>Parvularculales</taxon>
        <taxon>Parvularculaceae</taxon>
        <taxon>Hyphococcus</taxon>
    </lineage>
</organism>
<reference evidence="6 7" key="1">
    <citation type="submission" date="2024-09" db="EMBL/GenBank/DDBJ databases">
        <authorList>
            <person name="Zhang Z.-H."/>
        </authorList>
    </citation>
    <scope>NUCLEOTIDE SEQUENCE [LARGE SCALE GENOMIC DNA]</scope>
    <source>
        <strain evidence="6 7">HHTR114</strain>
    </source>
</reference>
<comment type="caution">
    <text evidence="6">The sequence shown here is derived from an EMBL/GenBank/DDBJ whole genome shotgun (WGS) entry which is preliminary data.</text>
</comment>
<evidence type="ECO:0000256" key="2">
    <source>
        <dbReference type="ARBA" id="ARBA00023015"/>
    </source>
</evidence>
<evidence type="ECO:0000256" key="3">
    <source>
        <dbReference type="ARBA" id="ARBA00023125"/>
    </source>
</evidence>
<dbReference type="InterPro" id="IPR058163">
    <property type="entry name" value="LysR-type_TF_proteobact-type"/>
</dbReference>
<dbReference type="Pfam" id="PF00126">
    <property type="entry name" value="HTH_1"/>
    <property type="match status" value="1"/>
</dbReference>
<dbReference type="Gene3D" id="3.40.190.290">
    <property type="match status" value="1"/>
</dbReference>
<dbReference type="PROSITE" id="PS50931">
    <property type="entry name" value="HTH_LYSR"/>
    <property type="match status" value="1"/>
</dbReference>
<dbReference type="Proteomes" id="UP001596116">
    <property type="component" value="Unassembled WGS sequence"/>
</dbReference>
<dbReference type="InterPro" id="IPR005119">
    <property type="entry name" value="LysR_subst-bd"/>
</dbReference>
<evidence type="ECO:0000259" key="5">
    <source>
        <dbReference type="PROSITE" id="PS50931"/>
    </source>
</evidence>